<evidence type="ECO:0000313" key="3">
    <source>
        <dbReference type="Proteomes" id="UP001481872"/>
    </source>
</evidence>
<comment type="caution">
    <text evidence="2">The sequence shown here is derived from an EMBL/GenBank/DDBJ whole genome shotgun (WGS) entry which is preliminary data.</text>
</comment>
<reference evidence="2 3" key="1">
    <citation type="submission" date="2024-04" db="EMBL/GenBank/DDBJ databases">
        <title>Human intestinal bacterial collection.</title>
        <authorList>
            <person name="Pauvert C."/>
            <person name="Hitch T.C.A."/>
            <person name="Clavel T."/>
        </authorList>
    </citation>
    <scope>NUCLEOTIDE SEQUENCE [LARGE SCALE GENOMIC DNA]</scope>
    <source>
        <strain evidence="2 3">CLA-SR-H026</strain>
    </source>
</reference>
<keyword evidence="1" id="KW-0812">Transmembrane</keyword>
<feature type="transmembrane region" description="Helical" evidence="1">
    <location>
        <begin position="7"/>
        <end position="27"/>
    </location>
</feature>
<keyword evidence="1" id="KW-1133">Transmembrane helix</keyword>
<gene>
    <name evidence="2" type="ORF">AAA081_00525</name>
</gene>
<keyword evidence="3" id="KW-1185">Reference proteome</keyword>
<accession>A0ABV1J3L9</accession>
<sequence length="300" mass="33260">MSRRRGAIALMAVFLFAVISLLSLVIFSRIEDNLLLLGAEKDEKQASYYAESLAYLANEGVSKKMIIDVIQLGGSYHLPAVSMDDVSDEHPRLSCVAEKGSYTAVKLETSCKYKGIGAKANLCFDGVNPLFIQEDGVLSVEEMENAGVYEAWQPMLAENFTKPPEAGVRSVTTQEPLHLKQKDGKLVQVTEENQEIPFHENTGKLRWEIESAVETKNPLEVSGVLWLKKGSSLKGDVHVKGVLIREPGSAVEGQMVVDGLLIGENTGPIRANFQPRLVEQSFYFFDDFIKPSGYRLKKLY</sequence>
<dbReference type="Proteomes" id="UP001481872">
    <property type="component" value="Unassembled WGS sequence"/>
</dbReference>
<protein>
    <submittedName>
        <fullName evidence="2">Uncharacterized protein</fullName>
    </submittedName>
</protein>
<evidence type="ECO:0000313" key="2">
    <source>
        <dbReference type="EMBL" id="MEQ3352790.1"/>
    </source>
</evidence>
<proteinExistence type="predicted"/>
<dbReference type="RefSeq" id="WP_349053221.1">
    <property type="nucleotide sequence ID" value="NZ_JBBNPS010000001.1"/>
</dbReference>
<name>A0ABV1J3L9_9FIRM</name>
<evidence type="ECO:0000256" key="1">
    <source>
        <dbReference type="SAM" id="Phobius"/>
    </source>
</evidence>
<dbReference type="EMBL" id="JBBNPS010000001">
    <property type="protein sequence ID" value="MEQ3352790.1"/>
    <property type="molecule type" value="Genomic_DNA"/>
</dbReference>
<organism evidence="2 3">
    <name type="scientific">Aedoeadaptatus acetigenes</name>
    <dbReference type="NCBI Taxonomy" id="2981723"/>
    <lineage>
        <taxon>Bacteria</taxon>
        <taxon>Bacillati</taxon>
        <taxon>Bacillota</taxon>
        <taxon>Tissierellia</taxon>
        <taxon>Tissierellales</taxon>
        <taxon>Peptoniphilaceae</taxon>
        <taxon>Aedoeadaptatus</taxon>
    </lineage>
</organism>
<keyword evidence="1" id="KW-0472">Membrane</keyword>